<evidence type="ECO:0000256" key="1">
    <source>
        <dbReference type="ARBA" id="ARBA00022603"/>
    </source>
</evidence>
<evidence type="ECO:0000313" key="8">
    <source>
        <dbReference type="EMBL" id="KAH7044644.1"/>
    </source>
</evidence>
<dbReference type="EMBL" id="JAGTJR010000020">
    <property type="protein sequence ID" value="KAH7044644.1"/>
    <property type="molecule type" value="Genomic_DNA"/>
</dbReference>
<keyword evidence="3 5" id="KW-0949">S-adenosyl-L-methionine</keyword>
<dbReference type="InterPro" id="IPR001678">
    <property type="entry name" value="MeTrfase_RsmB-F_NOP2_dom"/>
</dbReference>
<comment type="similarity">
    <text evidence="5">Belongs to the class I-like SAM-binding methyltransferase superfamily. RsmB/NOP family.</text>
</comment>
<keyword evidence="2 5" id="KW-0808">Transferase</keyword>
<dbReference type="SUPFAM" id="SSF53335">
    <property type="entry name" value="S-adenosyl-L-methionine-dependent methyltransferases"/>
    <property type="match status" value="1"/>
</dbReference>
<feature type="active site" description="Nucleophile" evidence="5">
    <location>
        <position position="428"/>
    </location>
</feature>
<name>A0ABQ8G4S7_9PEZI</name>
<dbReference type="Pfam" id="PF01189">
    <property type="entry name" value="Methyltr_RsmB-F"/>
    <property type="match status" value="1"/>
</dbReference>
<feature type="region of interest" description="Disordered" evidence="6">
    <location>
        <begin position="335"/>
        <end position="390"/>
    </location>
</feature>
<feature type="binding site" evidence="5">
    <location>
        <position position="295"/>
    </location>
    <ligand>
        <name>S-adenosyl-L-methionine</name>
        <dbReference type="ChEBI" id="CHEBI:59789"/>
    </ligand>
</feature>
<proteinExistence type="inferred from homology"/>
<evidence type="ECO:0000259" key="7">
    <source>
        <dbReference type="PROSITE" id="PS51686"/>
    </source>
</evidence>
<keyword evidence="4 5" id="KW-0694">RNA-binding</keyword>
<gene>
    <name evidence="8" type="ORF">B0J12DRAFT_760034</name>
</gene>
<protein>
    <submittedName>
        <fullName evidence="8">S-adenosyl-L-methionine-dependent methyltransferase</fullName>
    </submittedName>
</protein>
<feature type="region of interest" description="Disordered" evidence="6">
    <location>
        <begin position="523"/>
        <end position="548"/>
    </location>
</feature>
<dbReference type="InterPro" id="IPR049561">
    <property type="entry name" value="NSUN5_7_fdxn-like"/>
</dbReference>
<dbReference type="Pfam" id="PF21153">
    <property type="entry name" value="NSUN5_N"/>
    <property type="match status" value="1"/>
</dbReference>
<feature type="binding site" evidence="5">
    <location>
        <position position="266"/>
    </location>
    <ligand>
        <name>S-adenosyl-L-methionine</name>
        <dbReference type="ChEBI" id="CHEBI:59789"/>
    </ligand>
</feature>
<evidence type="ECO:0000256" key="3">
    <source>
        <dbReference type="ARBA" id="ARBA00022691"/>
    </source>
</evidence>
<feature type="domain" description="SAM-dependent MTase RsmB/NOP-type" evidence="7">
    <location>
        <begin position="127"/>
        <end position="519"/>
    </location>
</feature>
<feature type="binding site" evidence="5">
    <location>
        <position position="315"/>
    </location>
    <ligand>
        <name>S-adenosyl-L-methionine</name>
        <dbReference type="ChEBI" id="CHEBI:59789"/>
    </ligand>
</feature>
<evidence type="ECO:0000256" key="4">
    <source>
        <dbReference type="ARBA" id="ARBA00022884"/>
    </source>
</evidence>
<dbReference type="Gene3D" id="3.40.50.150">
    <property type="entry name" value="Vaccinia Virus protein VP39"/>
    <property type="match status" value="1"/>
</dbReference>
<keyword evidence="1 5" id="KW-0489">Methyltransferase</keyword>
<evidence type="ECO:0000256" key="6">
    <source>
        <dbReference type="SAM" id="MobiDB-lite"/>
    </source>
</evidence>
<organism evidence="8 9">
    <name type="scientific">Macrophomina phaseolina</name>
    <dbReference type="NCBI Taxonomy" id="35725"/>
    <lineage>
        <taxon>Eukaryota</taxon>
        <taxon>Fungi</taxon>
        <taxon>Dikarya</taxon>
        <taxon>Ascomycota</taxon>
        <taxon>Pezizomycotina</taxon>
        <taxon>Dothideomycetes</taxon>
        <taxon>Dothideomycetes incertae sedis</taxon>
        <taxon>Botryosphaeriales</taxon>
        <taxon>Botryosphaeriaceae</taxon>
        <taxon>Macrophomina</taxon>
    </lineage>
</organism>
<dbReference type="InterPro" id="IPR048889">
    <property type="entry name" value="NSUN5_RCM1_N"/>
</dbReference>
<dbReference type="GO" id="GO:0032259">
    <property type="term" value="P:methylation"/>
    <property type="evidence" value="ECO:0007669"/>
    <property type="project" value="UniProtKB-KW"/>
</dbReference>
<evidence type="ECO:0000256" key="5">
    <source>
        <dbReference type="PROSITE-ProRule" id="PRU01023"/>
    </source>
</evidence>
<feature type="binding site" evidence="5">
    <location>
        <begin position="234"/>
        <end position="240"/>
    </location>
    <ligand>
        <name>S-adenosyl-L-methionine</name>
        <dbReference type="ChEBI" id="CHEBI:59789"/>
    </ligand>
</feature>
<dbReference type="PANTHER" id="PTHR22807:SF4">
    <property type="entry name" value="28S RRNA (CYTOSINE-C(5))-METHYLTRANSFERASE"/>
    <property type="match status" value="1"/>
</dbReference>
<sequence>MSLYYEAAGILQNQDNAGGSLTSRIYGKKGLKSKPAAIYALVTESTKWSAVLKDLTPILAVLLAHDLLVSKGGVAAPANHPLKLAITRHKARLSAEFTKIRVKSGFGSLDAFRQHINAQAESGAASSGAPSQNEHPRWVRVNAVRTSLKVQLTTTFKEYEKKEDLSDVMSSPASAKVLHVDEHIPNLLALPPRADLSRMKAYQTGELIIQDKASCFPAYLLNVLPDDGDAIDGCAAPGNKTTHLAAIVARNASSSSNRKQRIIACERDKRRSGILDKMVNLAGASKIVTVKQRQDFLNLNPAAAELENVGAILLDPSCSGSGIVGRDDDVKLVLPSAPSQQQQHSASDQRGKKRKRKGTAPVELTAATTTTTQTAEDDAVSLAEETPAAPTDADTLNARLASLAAFQLKLLCRAMAFPSARKITYSTCSIHAQENEHVVLRALASDVARQRGWRVLRREEQVDGMKRWCARGEEGACDGVEGIEGLDVDKEMVREACIRCEKGTSEGTMGFFVAAFVREGNDEMAEDDAAVETGPDGEEEWNGFSDDD</sequence>
<dbReference type="Gene3D" id="3.30.70.1170">
    <property type="entry name" value="Sun protein, domain 3"/>
    <property type="match status" value="1"/>
</dbReference>
<dbReference type="InterPro" id="IPR049560">
    <property type="entry name" value="MeTrfase_RsmB-F_NOP2_cat"/>
</dbReference>
<dbReference type="InterPro" id="IPR023267">
    <property type="entry name" value="RCMT"/>
</dbReference>
<dbReference type="PRINTS" id="PR02008">
    <property type="entry name" value="RCMTFAMILY"/>
</dbReference>
<dbReference type="Proteomes" id="UP000774617">
    <property type="component" value="Unassembled WGS sequence"/>
</dbReference>
<dbReference type="Pfam" id="PF21148">
    <property type="entry name" value="NSUN5_fdxn-like"/>
    <property type="match status" value="1"/>
</dbReference>
<dbReference type="PROSITE" id="PS51686">
    <property type="entry name" value="SAM_MT_RSMB_NOP"/>
    <property type="match status" value="1"/>
</dbReference>
<evidence type="ECO:0000313" key="9">
    <source>
        <dbReference type="Proteomes" id="UP000774617"/>
    </source>
</evidence>
<accession>A0ABQ8G4S7</accession>
<reference evidence="8 9" key="1">
    <citation type="journal article" date="2021" name="Nat. Commun.">
        <title>Genetic determinants of endophytism in the Arabidopsis root mycobiome.</title>
        <authorList>
            <person name="Mesny F."/>
            <person name="Miyauchi S."/>
            <person name="Thiergart T."/>
            <person name="Pickel B."/>
            <person name="Atanasova L."/>
            <person name="Karlsson M."/>
            <person name="Huettel B."/>
            <person name="Barry K.W."/>
            <person name="Haridas S."/>
            <person name="Chen C."/>
            <person name="Bauer D."/>
            <person name="Andreopoulos W."/>
            <person name="Pangilinan J."/>
            <person name="LaButti K."/>
            <person name="Riley R."/>
            <person name="Lipzen A."/>
            <person name="Clum A."/>
            <person name="Drula E."/>
            <person name="Henrissat B."/>
            <person name="Kohler A."/>
            <person name="Grigoriev I.V."/>
            <person name="Martin F.M."/>
            <person name="Hacquard S."/>
        </authorList>
    </citation>
    <scope>NUCLEOTIDE SEQUENCE [LARGE SCALE GENOMIC DNA]</scope>
    <source>
        <strain evidence="8 9">MPI-SDFR-AT-0080</strain>
    </source>
</reference>
<dbReference type="GO" id="GO:0008168">
    <property type="term" value="F:methyltransferase activity"/>
    <property type="evidence" value="ECO:0007669"/>
    <property type="project" value="UniProtKB-KW"/>
</dbReference>
<feature type="compositionally biased region" description="Low complexity" evidence="6">
    <location>
        <begin position="365"/>
        <end position="374"/>
    </location>
</feature>
<dbReference type="InterPro" id="IPR029063">
    <property type="entry name" value="SAM-dependent_MTases_sf"/>
</dbReference>
<feature type="compositionally biased region" description="Low complexity" evidence="6">
    <location>
        <begin position="335"/>
        <end position="346"/>
    </location>
</feature>
<comment type="caution">
    <text evidence="8">The sequence shown here is derived from an EMBL/GenBank/DDBJ whole genome shotgun (WGS) entry which is preliminary data.</text>
</comment>
<keyword evidence="9" id="KW-1185">Reference proteome</keyword>
<dbReference type="PANTHER" id="PTHR22807">
    <property type="entry name" value="NOP2 YEAST -RELATED NOL1/NOP2/FMU SUN DOMAIN-CONTAINING"/>
    <property type="match status" value="1"/>
</dbReference>
<evidence type="ECO:0000256" key="2">
    <source>
        <dbReference type="ARBA" id="ARBA00022679"/>
    </source>
</evidence>